<feature type="transmembrane region" description="Helical" evidence="2">
    <location>
        <begin position="512"/>
        <end position="533"/>
    </location>
</feature>
<dbReference type="Proteomes" id="UP000295164">
    <property type="component" value="Unassembled WGS sequence"/>
</dbReference>
<dbReference type="AlphaFoldDB" id="A0A4R4DW96"/>
<gene>
    <name evidence="3" type="ORF">E0486_14310</name>
</gene>
<evidence type="ECO:0008006" key="5">
    <source>
        <dbReference type="Google" id="ProtNLM"/>
    </source>
</evidence>
<feature type="compositionally biased region" description="Basic and acidic residues" evidence="1">
    <location>
        <begin position="394"/>
        <end position="408"/>
    </location>
</feature>
<protein>
    <recommendedName>
        <fullName evidence="5">Transglutaminase-like domain-containing protein</fullName>
    </recommendedName>
</protein>
<feature type="compositionally biased region" description="Gly residues" evidence="1">
    <location>
        <begin position="457"/>
        <end position="466"/>
    </location>
</feature>
<keyword evidence="4" id="KW-1185">Reference proteome</keyword>
<dbReference type="RefSeq" id="WP_131852964.1">
    <property type="nucleotide sequence ID" value="NZ_SKFH01000028.1"/>
</dbReference>
<keyword evidence="2" id="KW-0812">Transmembrane</keyword>
<dbReference type="OrthoDB" id="1154186at2"/>
<keyword evidence="2" id="KW-1133">Transmembrane helix</keyword>
<keyword evidence="2" id="KW-0472">Membrane</keyword>
<evidence type="ECO:0000313" key="3">
    <source>
        <dbReference type="EMBL" id="TCZ68360.1"/>
    </source>
</evidence>
<accession>A0A4R4DW96</accession>
<feature type="compositionally biased region" description="Basic residues" evidence="1">
    <location>
        <begin position="556"/>
        <end position="580"/>
    </location>
</feature>
<feature type="transmembrane region" description="Helical" evidence="2">
    <location>
        <begin position="365"/>
        <end position="384"/>
    </location>
</feature>
<sequence>MEAARKRNIQSGEGYTHLFPAAEVGTRTIRRNAGVTDTVAFIPKVVHQTLDHTKRLAAMLKGKDTYETCSKIWHFVYRHIAYKKDQEGYEQIRSPARAWHDRKTGVDCDCYSVFISSILTNLGIPHILRITKYHRDYFQHIYPVVPYQGGTITIDCVTDQFDYEVPYSEKKDYPMDLQYLNGFESDDMGELGKLFARRMGAAAKNKRGSSGPKPKKPKKKGFFKKLISKVNKFNPATILLRNGVLASMKLNIKNVAKRLRWSYLTQEQAVAKGIDPAKFQRLVATREKLERIFSGAGGKVANLKKAILRGKGNRDKAVAGLGELPIYGIEYMDTATPLPQLLGPEIYHSENVEGFEGLGELGEPITLASVAAAAGVISGIVAALKQIGDVFKKKSKDSEDFDPARNEAAESGAPVPDTTPVPPVESTGLPPAGSAAADEGFVKGGGGGSSYAMTRTGGSGDDGGGNFPAPVAPVEPPAQIDDASPPAAAVAPPTDPPPPPQKEGFWDKNKSWLKPVAIGVGGIGLIAIGYAVFKPKHPPTAPASKPKTGGGLSGIPKKKRKNHHRSNKPHQKKKKVVALI</sequence>
<feature type="region of interest" description="Disordered" evidence="1">
    <location>
        <begin position="394"/>
        <end position="507"/>
    </location>
</feature>
<evidence type="ECO:0000313" key="4">
    <source>
        <dbReference type="Proteomes" id="UP000295164"/>
    </source>
</evidence>
<evidence type="ECO:0000256" key="2">
    <source>
        <dbReference type="SAM" id="Phobius"/>
    </source>
</evidence>
<proteinExistence type="predicted"/>
<organism evidence="3 4">
    <name type="scientific">Flaviaesturariibacter aridisoli</name>
    <dbReference type="NCBI Taxonomy" id="2545761"/>
    <lineage>
        <taxon>Bacteria</taxon>
        <taxon>Pseudomonadati</taxon>
        <taxon>Bacteroidota</taxon>
        <taxon>Chitinophagia</taxon>
        <taxon>Chitinophagales</taxon>
        <taxon>Chitinophagaceae</taxon>
        <taxon>Flaviaestuariibacter</taxon>
    </lineage>
</organism>
<name>A0A4R4DW96_9BACT</name>
<dbReference type="EMBL" id="SKFH01000028">
    <property type="protein sequence ID" value="TCZ68360.1"/>
    <property type="molecule type" value="Genomic_DNA"/>
</dbReference>
<comment type="caution">
    <text evidence="3">The sequence shown here is derived from an EMBL/GenBank/DDBJ whole genome shotgun (WGS) entry which is preliminary data.</text>
</comment>
<reference evidence="3 4" key="1">
    <citation type="submission" date="2019-03" db="EMBL/GenBank/DDBJ databases">
        <authorList>
            <person name="Kim M.K.M."/>
        </authorList>
    </citation>
    <scope>NUCLEOTIDE SEQUENCE [LARGE SCALE GENOMIC DNA]</scope>
    <source>
        <strain evidence="3 4">17J68-15</strain>
    </source>
</reference>
<feature type="compositionally biased region" description="Low complexity" evidence="1">
    <location>
        <begin position="477"/>
        <end position="492"/>
    </location>
</feature>
<feature type="region of interest" description="Disordered" evidence="1">
    <location>
        <begin position="535"/>
        <end position="580"/>
    </location>
</feature>
<evidence type="ECO:0000256" key="1">
    <source>
        <dbReference type="SAM" id="MobiDB-lite"/>
    </source>
</evidence>
<dbReference type="Gene3D" id="3.10.620.30">
    <property type="match status" value="1"/>
</dbReference>